<keyword evidence="2" id="KW-0560">Oxidoreductase</keyword>
<dbReference type="EMBL" id="JBHSEC010000020">
    <property type="protein sequence ID" value="MFC4411596.1"/>
    <property type="molecule type" value="Genomic_DNA"/>
</dbReference>
<keyword evidence="5" id="KW-1185">Reference proteome</keyword>
<comment type="caution">
    <text evidence="4">The sequence shown here is derived from an EMBL/GenBank/DDBJ whole genome shotgun (WGS) entry which is preliminary data.</text>
</comment>
<dbReference type="Gene3D" id="3.20.20.70">
    <property type="entry name" value="Aldolase class I"/>
    <property type="match status" value="1"/>
</dbReference>
<dbReference type="RefSeq" id="WP_378156709.1">
    <property type="nucleotide sequence ID" value="NZ_JBHSEC010000020.1"/>
</dbReference>
<dbReference type="PANTHER" id="PTHR43656:SF2">
    <property type="entry name" value="BINDING OXIDOREDUCTASE, PUTATIVE (AFU_ORTHOLOGUE AFUA_2G08260)-RELATED"/>
    <property type="match status" value="1"/>
</dbReference>
<dbReference type="InterPro" id="IPR013785">
    <property type="entry name" value="Aldolase_TIM"/>
</dbReference>
<dbReference type="SUPFAM" id="SSF51395">
    <property type="entry name" value="FMN-linked oxidoreductases"/>
    <property type="match status" value="1"/>
</dbReference>
<dbReference type="InterPro" id="IPR051799">
    <property type="entry name" value="NADH_flavin_oxidoreductase"/>
</dbReference>
<reference evidence="5" key="1">
    <citation type="journal article" date="2019" name="Int. J. Syst. Evol. Microbiol.">
        <title>The Global Catalogue of Microorganisms (GCM) 10K type strain sequencing project: providing services to taxonomists for standard genome sequencing and annotation.</title>
        <authorList>
            <consortium name="The Broad Institute Genomics Platform"/>
            <consortium name="The Broad Institute Genome Sequencing Center for Infectious Disease"/>
            <person name="Wu L."/>
            <person name="Ma J."/>
        </authorList>
    </citation>
    <scope>NUCLEOTIDE SEQUENCE [LARGE SCALE GENOMIC DNA]</scope>
    <source>
        <strain evidence="5">CCUG 59778</strain>
    </source>
</reference>
<evidence type="ECO:0000256" key="2">
    <source>
        <dbReference type="ARBA" id="ARBA00023002"/>
    </source>
</evidence>
<dbReference type="PANTHER" id="PTHR43656">
    <property type="entry name" value="BINDING OXIDOREDUCTASE, PUTATIVE (AFU_ORTHOLOGUE AFUA_2G08260)-RELATED"/>
    <property type="match status" value="1"/>
</dbReference>
<proteinExistence type="predicted"/>
<accession>A0ABV8X736</accession>
<dbReference type="InterPro" id="IPR001155">
    <property type="entry name" value="OxRdtase_FMN_N"/>
</dbReference>
<dbReference type="Pfam" id="PF00724">
    <property type="entry name" value="Oxidored_FMN"/>
    <property type="match status" value="1"/>
</dbReference>
<evidence type="ECO:0000313" key="5">
    <source>
        <dbReference type="Proteomes" id="UP001595817"/>
    </source>
</evidence>
<keyword evidence="1" id="KW-0285">Flavoprotein</keyword>
<name>A0ABV8X736_9LACT</name>
<sequence length="374" mass="41347">MNSKYQPLFEGYKLPSGVELKNRLLMAPMTHSSSNKDGSVSTQELSYYRERSAGVGAVITACAYVQPSGKGFKNAFGADEDQLVPGLSELAMTIQDQGAKAILQIFHAGRMAIPDLLPDRQPISASAVASEREGAVTPREMTEDEIEETIIAFGEATRRAIEAGYDGVEIHGANTYLIQQFFSPHSNRRTDKWGGSVEKRMSFPLAVIDEVKKAVKEYAENPFIVGYRLSPEERENPGITMDDTLQLVDVLAKQGLDYVHVSMRDFFDGSMRDQDDEESRVVLVKERVGDRVPVIGVGDILTPDAAMKAFETGVPLLALGHALIMEPQWVQKVKDGREDEIRTTLSKTAQTELVLPDPLWISITRTPGWFPVVD</sequence>
<evidence type="ECO:0000259" key="3">
    <source>
        <dbReference type="Pfam" id="PF00724"/>
    </source>
</evidence>
<dbReference type="Proteomes" id="UP001595817">
    <property type="component" value="Unassembled WGS sequence"/>
</dbReference>
<evidence type="ECO:0000313" key="4">
    <source>
        <dbReference type="EMBL" id="MFC4411596.1"/>
    </source>
</evidence>
<dbReference type="CDD" id="cd04735">
    <property type="entry name" value="OYE_like_4_FMN"/>
    <property type="match status" value="1"/>
</dbReference>
<evidence type="ECO:0000256" key="1">
    <source>
        <dbReference type="ARBA" id="ARBA00022630"/>
    </source>
</evidence>
<protein>
    <submittedName>
        <fullName evidence="4">NADH-dependent flavin oxidoreductase</fullName>
    </submittedName>
</protein>
<organism evidence="4 5">
    <name type="scientific">Chungangia koreensis</name>
    <dbReference type="NCBI Taxonomy" id="752657"/>
    <lineage>
        <taxon>Bacteria</taxon>
        <taxon>Bacillati</taxon>
        <taxon>Bacillota</taxon>
        <taxon>Bacilli</taxon>
        <taxon>Lactobacillales</taxon>
        <taxon>Chungangia</taxon>
    </lineage>
</organism>
<gene>
    <name evidence="4" type="ORF">ACFOZY_14305</name>
</gene>
<feature type="domain" description="NADH:flavin oxidoreductase/NADH oxidase N-terminal" evidence="3">
    <location>
        <begin position="8"/>
        <end position="340"/>
    </location>
</feature>